<dbReference type="Gene3D" id="3.40.50.1000">
    <property type="entry name" value="HAD superfamily/HAD-like"/>
    <property type="match status" value="1"/>
</dbReference>
<proteinExistence type="predicted"/>
<protein>
    <submittedName>
        <fullName evidence="1">YjjG family noncanonical pyrimidine nucleotidase</fullName>
    </submittedName>
</protein>
<evidence type="ECO:0000313" key="2">
    <source>
        <dbReference type="Proteomes" id="UP001205063"/>
    </source>
</evidence>
<dbReference type="RefSeq" id="WP_185915588.1">
    <property type="nucleotide sequence ID" value="NZ_JACMSD010000003.1"/>
</dbReference>
<organism evidence="1 2">
    <name type="scientific">Bittarella massiliensis</name>
    <name type="common">ex Durand et al. 2017</name>
    <dbReference type="NCBI Taxonomy" id="1720313"/>
    <lineage>
        <taxon>Bacteria</taxon>
        <taxon>Bacillati</taxon>
        <taxon>Bacillota</taxon>
        <taxon>Clostridia</taxon>
        <taxon>Eubacteriales</taxon>
        <taxon>Oscillospiraceae</taxon>
        <taxon>Bittarella (ex Durand et al. 2017)</taxon>
    </lineage>
</organism>
<dbReference type="PANTHER" id="PTHR47478">
    <property type="match status" value="1"/>
</dbReference>
<dbReference type="InterPro" id="IPR023198">
    <property type="entry name" value="PGP-like_dom2"/>
</dbReference>
<dbReference type="AlphaFoldDB" id="A0AAW5KAH1"/>
<dbReference type="InterPro" id="IPR023214">
    <property type="entry name" value="HAD_sf"/>
</dbReference>
<dbReference type="SFLD" id="SFLDG01129">
    <property type="entry name" value="C1.5:_HAD__Beta-PGM__Phosphata"/>
    <property type="match status" value="1"/>
</dbReference>
<reference evidence="1" key="1">
    <citation type="submission" date="2022-06" db="EMBL/GenBank/DDBJ databases">
        <title>Isolation of gut microbiota from human fecal samples.</title>
        <authorList>
            <person name="Pamer E.G."/>
            <person name="Barat B."/>
            <person name="Waligurski E."/>
            <person name="Medina S."/>
            <person name="Paddock L."/>
            <person name="Mostad J."/>
        </authorList>
    </citation>
    <scope>NUCLEOTIDE SEQUENCE</scope>
    <source>
        <strain evidence="1">DFI.7.96</strain>
    </source>
</reference>
<dbReference type="InterPro" id="IPR036412">
    <property type="entry name" value="HAD-like_sf"/>
</dbReference>
<comment type="caution">
    <text evidence="1">The sequence shown here is derived from an EMBL/GenBank/DDBJ whole genome shotgun (WGS) entry which is preliminary data.</text>
</comment>
<dbReference type="NCBIfam" id="TIGR01549">
    <property type="entry name" value="HAD-SF-IA-v1"/>
    <property type="match status" value="1"/>
</dbReference>
<dbReference type="SFLD" id="SFLDS00003">
    <property type="entry name" value="Haloacid_Dehalogenase"/>
    <property type="match status" value="1"/>
</dbReference>
<gene>
    <name evidence="1" type="ORF">NE646_01420</name>
</gene>
<dbReference type="PANTHER" id="PTHR47478:SF1">
    <property type="entry name" value="PYRIMIDINE 5'-NUCLEOTIDASE YJJG"/>
    <property type="match status" value="1"/>
</dbReference>
<accession>A0AAW5KAH1</accession>
<dbReference type="Pfam" id="PF00702">
    <property type="entry name" value="Hydrolase"/>
    <property type="match status" value="1"/>
</dbReference>
<dbReference type="InterPro" id="IPR006439">
    <property type="entry name" value="HAD-SF_hydro_IA"/>
</dbReference>
<dbReference type="Proteomes" id="UP001205063">
    <property type="component" value="Unassembled WGS sequence"/>
</dbReference>
<name>A0AAW5KAH1_9FIRM</name>
<dbReference type="NCBIfam" id="TIGR02254">
    <property type="entry name" value="YjjG_YfnB"/>
    <property type="match status" value="1"/>
</dbReference>
<evidence type="ECO:0000313" key="1">
    <source>
        <dbReference type="EMBL" id="MCQ4948331.1"/>
    </source>
</evidence>
<dbReference type="InterPro" id="IPR052550">
    <property type="entry name" value="Pyrimidine_5'-ntase_YjjG"/>
</dbReference>
<sequence>MSKYRFVLLDADNTLLDFDRAEEIALQTAFARWEVPLTEAVRARYQAINSRLWEQFERGEVSKEKLQSQRFDELFAELGLPHSGADFNRTYMDALGEQGCSIPGAADVCRRLAQHCPLYLVTNGVSRTQHRRLQGSDITPYIADVFVSEDTGYQKPQKEYFDYVAAHIPGFDRAAALLVGDSLTSDMMGGQNAGIDTCWYNPGGKPNALGVPITYEIARLEELPALVVGA</sequence>
<dbReference type="EMBL" id="JANGAB010000001">
    <property type="protein sequence ID" value="MCQ4948331.1"/>
    <property type="molecule type" value="Genomic_DNA"/>
</dbReference>
<dbReference type="Gene3D" id="1.10.150.240">
    <property type="entry name" value="Putative phosphatase, domain 2"/>
    <property type="match status" value="1"/>
</dbReference>
<dbReference type="GO" id="GO:0008253">
    <property type="term" value="F:5'-nucleotidase activity"/>
    <property type="evidence" value="ECO:0007669"/>
    <property type="project" value="InterPro"/>
</dbReference>
<dbReference type="SUPFAM" id="SSF56784">
    <property type="entry name" value="HAD-like"/>
    <property type="match status" value="1"/>
</dbReference>
<dbReference type="InterPro" id="IPR011951">
    <property type="entry name" value="HAD-SF_hydro_IA_YjjG/PynA"/>
</dbReference>